<dbReference type="Proteomes" id="UP000054166">
    <property type="component" value="Unassembled WGS sequence"/>
</dbReference>
<evidence type="ECO:0000259" key="5">
    <source>
        <dbReference type="PROSITE" id="PS50865"/>
    </source>
</evidence>
<evidence type="ECO:0000256" key="1">
    <source>
        <dbReference type="ARBA" id="ARBA00022723"/>
    </source>
</evidence>
<dbReference type="HOGENOM" id="CLU_1415661_0_0_1"/>
<keyword evidence="7" id="KW-1185">Reference proteome</keyword>
<dbReference type="Gene3D" id="6.10.140.2220">
    <property type="match status" value="1"/>
</dbReference>
<feature type="domain" description="MYND-type" evidence="5">
    <location>
        <begin position="136"/>
        <end position="182"/>
    </location>
</feature>
<proteinExistence type="predicted"/>
<sequence length="192" mass="22060">MRLDAEFICRALPLISTTPMQYITKMLKRTAALDVAATSLIIANQNNSNDWIYFFERLIHATDLACNSPGCVYKALPDFIGACQKKLEYPYIPIRDRLRGEDWCSAELQLWEEFAAAVGVSEEKLLEKWEREGKCCFPCCAKRAGGKAEKNKMVKRCSGCLEVRYHDRTCQKADWNRHRSICKLKARQREGV</sequence>
<evidence type="ECO:0000256" key="2">
    <source>
        <dbReference type="ARBA" id="ARBA00022771"/>
    </source>
</evidence>
<dbReference type="InParanoid" id="A0A0C3FYV7"/>
<evidence type="ECO:0000256" key="4">
    <source>
        <dbReference type="PROSITE-ProRule" id="PRU00134"/>
    </source>
</evidence>
<accession>A0A0C3FYV7</accession>
<dbReference type="Pfam" id="PF01753">
    <property type="entry name" value="zf-MYND"/>
    <property type="match status" value="1"/>
</dbReference>
<dbReference type="InterPro" id="IPR002893">
    <property type="entry name" value="Znf_MYND"/>
</dbReference>
<evidence type="ECO:0000313" key="7">
    <source>
        <dbReference type="Proteomes" id="UP000054166"/>
    </source>
</evidence>
<dbReference type="OrthoDB" id="1917726at2759"/>
<name>A0A0C3FYV7_PILCF</name>
<dbReference type="SUPFAM" id="SSF144232">
    <property type="entry name" value="HIT/MYND zinc finger-like"/>
    <property type="match status" value="1"/>
</dbReference>
<keyword evidence="1" id="KW-0479">Metal-binding</keyword>
<evidence type="ECO:0000256" key="3">
    <source>
        <dbReference type="ARBA" id="ARBA00022833"/>
    </source>
</evidence>
<dbReference type="GO" id="GO:0008270">
    <property type="term" value="F:zinc ion binding"/>
    <property type="evidence" value="ECO:0007669"/>
    <property type="project" value="UniProtKB-KW"/>
</dbReference>
<dbReference type="PROSITE" id="PS50865">
    <property type="entry name" value="ZF_MYND_2"/>
    <property type="match status" value="1"/>
</dbReference>
<evidence type="ECO:0000313" key="6">
    <source>
        <dbReference type="EMBL" id="KIM83471.1"/>
    </source>
</evidence>
<keyword evidence="2 4" id="KW-0863">Zinc-finger</keyword>
<reference evidence="6 7" key="1">
    <citation type="submission" date="2014-04" db="EMBL/GenBank/DDBJ databases">
        <authorList>
            <consortium name="DOE Joint Genome Institute"/>
            <person name="Kuo A."/>
            <person name="Tarkka M."/>
            <person name="Buscot F."/>
            <person name="Kohler A."/>
            <person name="Nagy L.G."/>
            <person name="Floudas D."/>
            <person name="Copeland A."/>
            <person name="Barry K.W."/>
            <person name="Cichocki N."/>
            <person name="Veneault-Fourrey C."/>
            <person name="LaButti K."/>
            <person name="Lindquist E.A."/>
            <person name="Lipzen A."/>
            <person name="Lundell T."/>
            <person name="Morin E."/>
            <person name="Murat C."/>
            <person name="Sun H."/>
            <person name="Tunlid A."/>
            <person name="Henrissat B."/>
            <person name="Grigoriev I.V."/>
            <person name="Hibbett D.S."/>
            <person name="Martin F."/>
            <person name="Nordberg H.P."/>
            <person name="Cantor M.N."/>
            <person name="Hua S.X."/>
        </authorList>
    </citation>
    <scope>NUCLEOTIDE SEQUENCE [LARGE SCALE GENOMIC DNA]</scope>
    <source>
        <strain evidence="6 7">F 1598</strain>
    </source>
</reference>
<gene>
    <name evidence="6" type="ORF">PILCRDRAFT_425321</name>
</gene>
<dbReference type="EMBL" id="KN832990">
    <property type="protein sequence ID" value="KIM83471.1"/>
    <property type="molecule type" value="Genomic_DNA"/>
</dbReference>
<keyword evidence="3" id="KW-0862">Zinc</keyword>
<protein>
    <recommendedName>
        <fullName evidence="5">MYND-type domain-containing protein</fullName>
    </recommendedName>
</protein>
<organism evidence="6 7">
    <name type="scientific">Piloderma croceum (strain F 1598)</name>
    <dbReference type="NCBI Taxonomy" id="765440"/>
    <lineage>
        <taxon>Eukaryota</taxon>
        <taxon>Fungi</taxon>
        <taxon>Dikarya</taxon>
        <taxon>Basidiomycota</taxon>
        <taxon>Agaricomycotina</taxon>
        <taxon>Agaricomycetes</taxon>
        <taxon>Agaricomycetidae</taxon>
        <taxon>Atheliales</taxon>
        <taxon>Atheliaceae</taxon>
        <taxon>Piloderma</taxon>
    </lineage>
</organism>
<dbReference type="AlphaFoldDB" id="A0A0C3FYV7"/>
<reference evidence="7" key="2">
    <citation type="submission" date="2015-01" db="EMBL/GenBank/DDBJ databases">
        <title>Evolutionary Origins and Diversification of the Mycorrhizal Mutualists.</title>
        <authorList>
            <consortium name="DOE Joint Genome Institute"/>
            <consortium name="Mycorrhizal Genomics Consortium"/>
            <person name="Kohler A."/>
            <person name="Kuo A."/>
            <person name="Nagy L.G."/>
            <person name="Floudas D."/>
            <person name="Copeland A."/>
            <person name="Barry K.W."/>
            <person name="Cichocki N."/>
            <person name="Veneault-Fourrey C."/>
            <person name="LaButti K."/>
            <person name="Lindquist E.A."/>
            <person name="Lipzen A."/>
            <person name="Lundell T."/>
            <person name="Morin E."/>
            <person name="Murat C."/>
            <person name="Riley R."/>
            <person name="Ohm R."/>
            <person name="Sun H."/>
            <person name="Tunlid A."/>
            <person name="Henrissat B."/>
            <person name="Grigoriev I.V."/>
            <person name="Hibbett D.S."/>
            <person name="Martin F."/>
        </authorList>
    </citation>
    <scope>NUCLEOTIDE SEQUENCE [LARGE SCALE GENOMIC DNA]</scope>
    <source>
        <strain evidence="7">F 1598</strain>
    </source>
</reference>